<dbReference type="InterPro" id="IPR001810">
    <property type="entry name" value="F-box_dom"/>
</dbReference>
<dbReference type="AlphaFoldDB" id="A0AAW0BJ17"/>
<dbReference type="Proteomes" id="UP001383192">
    <property type="component" value="Unassembled WGS sequence"/>
</dbReference>
<dbReference type="InterPro" id="IPR036047">
    <property type="entry name" value="F-box-like_dom_sf"/>
</dbReference>
<dbReference type="PROSITE" id="PS50181">
    <property type="entry name" value="FBOX"/>
    <property type="match status" value="1"/>
</dbReference>
<dbReference type="SMART" id="SM00256">
    <property type="entry name" value="FBOX"/>
    <property type="match status" value="1"/>
</dbReference>
<feature type="compositionally biased region" description="Basic residues" evidence="1">
    <location>
        <begin position="86"/>
        <end position="99"/>
    </location>
</feature>
<organism evidence="3 4">
    <name type="scientific">Paramarasmius palmivorus</name>
    <dbReference type="NCBI Taxonomy" id="297713"/>
    <lineage>
        <taxon>Eukaryota</taxon>
        <taxon>Fungi</taxon>
        <taxon>Dikarya</taxon>
        <taxon>Basidiomycota</taxon>
        <taxon>Agaricomycotina</taxon>
        <taxon>Agaricomycetes</taxon>
        <taxon>Agaricomycetidae</taxon>
        <taxon>Agaricales</taxon>
        <taxon>Marasmiineae</taxon>
        <taxon>Marasmiaceae</taxon>
        <taxon>Paramarasmius</taxon>
    </lineage>
</organism>
<protein>
    <recommendedName>
        <fullName evidence="2">F-box domain-containing protein</fullName>
    </recommendedName>
</protein>
<dbReference type="EMBL" id="JAYKXP010000105">
    <property type="protein sequence ID" value="KAK7026427.1"/>
    <property type="molecule type" value="Genomic_DNA"/>
</dbReference>
<proteinExistence type="predicted"/>
<name>A0AAW0BJ17_9AGAR</name>
<evidence type="ECO:0000256" key="1">
    <source>
        <dbReference type="SAM" id="MobiDB-lite"/>
    </source>
</evidence>
<dbReference type="SUPFAM" id="SSF81383">
    <property type="entry name" value="F-box domain"/>
    <property type="match status" value="1"/>
</dbReference>
<evidence type="ECO:0000313" key="3">
    <source>
        <dbReference type="EMBL" id="KAK7026427.1"/>
    </source>
</evidence>
<evidence type="ECO:0000313" key="4">
    <source>
        <dbReference type="Proteomes" id="UP001383192"/>
    </source>
</evidence>
<sequence length="513" mass="57363">MRRSARLQGLEASVLDALITPRPKAPKRGSTRQKTVDEPVTEIEDSDIEITFVSKEPDKEPITAEPDSEPFMTRNGELVNLNKTSKPIRKPPKKPKGKGAKSAGKLSMLPNMPVDILFTIFRHLSLGDLVSLARVNHLFRDSLTSPGFQSLWITQRKMIKLPEPAPGMTELQWAALLFGLGNSKCQRCAIGMGWVQKGTGYYPIAHIDEVLDALHAFQTNAERKEYVKSRREYLLLVAEHAQRAFRWLKNDHIIQELDDKKANQNARMEGVKKRLLDLGYTETDMKGVKNLPCVRNDKPFTNQSWASIKHDVLRSVRNNRKHRLSSDDTGVLALRFALFSKEYEEFRLAQTIQARYILPDAKELARFQSVVDTLIAPDGEQVSEQDIRDCMGDLQTEFEDWVKECHQTVASKITGKPDALANIFTTLDVPFEENMFSPDVDASELAITAVSCSCGHVSVTAEAAVRHLKKEGKPIFSFSLGYDTFVSAASVALVKSVGATSGLRVGEQYGYIG</sequence>
<feature type="domain" description="F-box" evidence="2">
    <location>
        <begin position="106"/>
        <end position="155"/>
    </location>
</feature>
<dbReference type="CDD" id="cd09917">
    <property type="entry name" value="F-box_SF"/>
    <property type="match status" value="1"/>
</dbReference>
<reference evidence="3 4" key="1">
    <citation type="submission" date="2024-01" db="EMBL/GenBank/DDBJ databases">
        <title>A draft genome for a cacao thread blight-causing isolate of Paramarasmius palmivorus.</title>
        <authorList>
            <person name="Baruah I.K."/>
            <person name="Bukari Y."/>
            <person name="Amoako-Attah I."/>
            <person name="Meinhardt L.W."/>
            <person name="Bailey B.A."/>
            <person name="Cohen S.P."/>
        </authorList>
    </citation>
    <scope>NUCLEOTIDE SEQUENCE [LARGE SCALE GENOMIC DNA]</scope>
    <source>
        <strain evidence="3 4">GH-12</strain>
    </source>
</reference>
<feature type="region of interest" description="Disordered" evidence="1">
    <location>
        <begin position="16"/>
        <end position="40"/>
    </location>
</feature>
<accession>A0AAW0BJ17</accession>
<keyword evidence="4" id="KW-1185">Reference proteome</keyword>
<feature type="region of interest" description="Disordered" evidence="1">
    <location>
        <begin position="83"/>
        <end position="105"/>
    </location>
</feature>
<gene>
    <name evidence="3" type="ORF">VNI00_015662</name>
</gene>
<evidence type="ECO:0000259" key="2">
    <source>
        <dbReference type="PROSITE" id="PS50181"/>
    </source>
</evidence>
<dbReference type="Pfam" id="PF00646">
    <property type="entry name" value="F-box"/>
    <property type="match status" value="1"/>
</dbReference>
<comment type="caution">
    <text evidence="3">The sequence shown here is derived from an EMBL/GenBank/DDBJ whole genome shotgun (WGS) entry which is preliminary data.</text>
</comment>